<sequence length="186" mass="18598">MRTAPLLGTAGALRAARDAVRAVPGSGDAVLVVAAGTPGGGWEVSWVGDARALLWDGHTLLALTRDHTMAEELRAAGVDAGGTWENVVTTTVATAGPATAGHVRGPAGPGTLVLLSDGVHRSLDAGAIAAELAVPRGSSATARALVEAALAAGTRDNATAAVVPLPREWTVDPDGAVTVRIPEQRA</sequence>
<gene>
    <name evidence="2" type="ORF">EV383_4903</name>
</gene>
<protein>
    <recommendedName>
        <fullName evidence="1">PPM-type phosphatase domain-containing protein</fullName>
    </recommendedName>
</protein>
<dbReference type="OrthoDB" id="9801841at2"/>
<proteinExistence type="predicted"/>
<evidence type="ECO:0000313" key="3">
    <source>
        <dbReference type="Proteomes" id="UP000291591"/>
    </source>
</evidence>
<dbReference type="PROSITE" id="PS51746">
    <property type="entry name" value="PPM_2"/>
    <property type="match status" value="1"/>
</dbReference>
<feature type="domain" description="PPM-type phosphatase" evidence="1">
    <location>
        <begin position="1"/>
        <end position="165"/>
    </location>
</feature>
<keyword evidence="3" id="KW-1185">Reference proteome</keyword>
<evidence type="ECO:0000259" key="1">
    <source>
        <dbReference type="PROSITE" id="PS51746"/>
    </source>
</evidence>
<name>A0A4Q7V5M0_PSEST</name>
<dbReference type="Gene3D" id="3.60.40.10">
    <property type="entry name" value="PPM-type phosphatase domain"/>
    <property type="match status" value="1"/>
</dbReference>
<dbReference type="RefSeq" id="WP_130292044.1">
    <property type="nucleotide sequence ID" value="NZ_SHKL01000001.1"/>
</dbReference>
<comment type="caution">
    <text evidence="2">The sequence shown here is derived from an EMBL/GenBank/DDBJ whole genome shotgun (WGS) entry which is preliminary data.</text>
</comment>
<dbReference type="InterPro" id="IPR036457">
    <property type="entry name" value="PPM-type-like_dom_sf"/>
</dbReference>
<organism evidence="2 3">
    <name type="scientific">Pseudonocardia sediminis</name>
    <dbReference type="NCBI Taxonomy" id="1397368"/>
    <lineage>
        <taxon>Bacteria</taxon>
        <taxon>Bacillati</taxon>
        <taxon>Actinomycetota</taxon>
        <taxon>Actinomycetes</taxon>
        <taxon>Pseudonocardiales</taxon>
        <taxon>Pseudonocardiaceae</taxon>
        <taxon>Pseudonocardia</taxon>
    </lineage>
</organism>
<dbReference type="InterPro" id="IPR001932">
    <property type="entry name" value="PPM-type_phosphatase-like_dom"/>
</dbReference>
<evidence type="ECO:0000313" key="2">
    <source>
        <dbReference type="EMBL" id="RZT87969.1"/>
    </source>
</evidence>
<dbReference type="Proteomes" id="UP000291591">
    <property type="component" value="Unassembled WGS sequence"/>
</dbReference>
<dbReference type="SUPFAM" id="SSF81606">
    <property type="entry name" value="PP2C-like"/>
    <property type="match status" value="1"/>
</dbReference>
<dbReference type="AlphaFoldDB" id="A0A4Q7V5M0"/>
<accession>A0A4Q7V5M0</accession>
<reference evidence="2 3" key="1">
    <citation type="submission" date="2019-02" db="EMBL/GenBank/DDBJ databases">
        <title>Sequencing the genomes of 1000 actinobacteria strains.</title>
        <authorList>
            <person name="Klenk H.-P."/>
        </authorList>
    </citation>
    <scope>NUCLEOTIDE SEQUENCE [LARGE SCALE GENOMIC DNA]</scope>
    <source>
        <strain evidence="2 3">DSM 45779</strain>
    </source>
</reference>
<dbReference type="EMBL" id="SHKL01000001">
    <property type="protein sequence ID" value="RZT87969.1"/>
    <property type="molecule type" value="Genomic_DNA"/>
</dbReference>